<organism evidence="1">
    <name type="scientific">Haemonchus placei</name>
    <name type="common">Barber's pole worm</name>
    <dbReference type="NCBI Taxonomy" id="6290"/>
    <lineage>
        <taxon>Eukaryota</taxon>
        <taxon>Metazoa</taxon>
        <taxon>Ecdysozoa</taxon>
        <taxon>Nematoda</taxon>
        <taxon>Chromadorea</taxon>
        <taxon>Rhabditida</taxon>
        <taxon>Rhabditina</taxon>
        <taxon>Rhabditomorpha</taxon>
        <taxon>Strongyloidea</taxon>
        <taxon>Trichostrongylidae</taxon>
        <taxon>Haemonchus</taxon>
    </lineage>
</organism>
<proteinExistence type="predicted"/>
<protein>
    <submittedName>
        <fullName evidence="1">MAM domain-containing protein</fullName>
    </submittedName>
</protein>
<sequence>LDAFGKQGGAAIIDDISYNTSAVYQCRMIPHYDPPAKLPPKTCSALQCDFESGSCLRSLDSSDLKISEDPVGSRSSGIRSTLDGPFAYAVGPGTASVSLGPFEFPRNFGIEFCYYVASYHSQLVVYLNRTPDGERERLFISNDVSSNIHQWLCDKIFLNNGTYDAVQILLIEFSAEGLRNEFSYLGLDQIDVYDPILCASACKKSKTEKPP</sequence>
<dbReference type="WBParaSite" id="HPLM_0001940201-mRNA-1">
    <property type="protein sequence ID" value="HPLM_0001940201-mRNA-1"/>
    <property type="gene ID" value="HPLM_0001940201"/>
</dbReference>
<evidence type="ECO:0000313" key="1">
    <source>
        <dbReference type="WBParaSite" id="HPLM_0001940201-mRNA-1"/>
    </source>
</evidence>
<reference evidence="1" key="1">
    <citation type="submission" date="2017-02" db="UniProtKB">
        <authorList>
            <consortium name="WormBaseParasite"/>
        </authorList>
    </citation>
    <scope>IDENTIFICATION</scope>
</reference>
<name>A0A0N4X4W0_HAEPC</name>
<dbReference type="AlphaFoldDB" id="A0A0N4X4W0"/>
<accession>A0A0N4X4W0</accession>